<feature type="domain" description="DUF1540" evidence="2">
    <location>
        <begin position="8"/>
        <end position="53"/>
    </location>
</feature>
<sequence>MSDINRGVACYVESCRYHSADHTCVRDTIDVGPQTGAMNATDSPSGAAACESYEPR</sequence>
<dbReference type="Pfam" id="PF07561">
    <property type="entry name" value="DUF1540"/>
    <property type="match status" value="1"/>
</dbReference>
<name>A0A644X541_9ZZZZ</name>
<proteinExistence type="predicted"/>
<evidence type="ECO:0000259" key="2">
    <source>
        <dbReference type="Pfam" id="PF07561"/>
    </source>
</evidence>
<comment type="caution">
    <text evidence="3">The sequence shown here is derived from an EMBL/GenBank/DDBJ whole genome shotgun (WGS) entry which is preliminary data.</text>
</comment>
<gene>
    <name evidence="3" type="ORF">SDC9_55730</name>
</gene>
<dbReference type="InterPro" id="IPR011437">
    <property type="entry name" value="DUF1540"/>
</dbReference>
<dbReference type="EMBL" id="VSSQ01001566">
    <property type="protein sequence ID" value="MPM09413.1"/>
    <property type="molecule type" value="Genomic_DNA"/>
</dbReference>
<feature type="region of interest" description="Disordered" evidence="1">
    <location>
        <begin position="35"/>
        <end position="56"/>
    </location>
</feature>
<accession>A0A644X541</accession>
<protein>
    <recommendedName>
        <fullName evidence="2">DUF1540 domain-containing protein</fullName>
    </recommendedName>
</protein>
<dbReference type="AlphaFoldDB" id="A0A644X541"/>
<organism evidence="3">
    <name type="scientific">bioreactor metagenome</name>
    <dbReference type="NCBI Taxonomy" id="1076179"/>
    <lineage>
        <taxon>unclassified sequences</taxon>
        <taxon>metagenomes</taxon>
        <taxon>ecological metagenomes</taxon>
    </lineage>
</organism>
<evidence type="ECO:0000313" key="3">
    <source>
        <dbReference type="EMBL" id="MPM09413.1"/>
    </source>
</evidence>
<evidence type="ECO:0000256" key="1">
    <source>
        <dbReference type="SAM" id="MobiDB-lite"/>
    </source>
</evidence>
<reference evidence="3" key="1">
    <citation type="submission" date="2019-08" db="EMBL/GenBank/DDBJ databases">
        <authorList>
            <person name="Kucharzyk K."/>
            <person name="Murdoch R.W."/>
            <person name="Higgins S."/>
            <person name="Loffler F."/>
        </authorList>
    </citation>
    <scope>NUCLEOTIDE SEQUENCE</scope>
</reference>